<evidence type="ECO:0000313" key="2">
    <source>
        <dbReference type="EMBL" id="HFC97558.1"/>
    </source>
</evidence>
<accession>A0A7C3GEH2</accession>
<sequence>MNFRRTVWACLLLWMCVSCFGHEPELRIAANREPGICRVAVLPFVNQTKKEGVGEMLTRIVISEMVEQGLDVTEEGVVKRFLERERYLPGTYVSANLIRKMGDEFGVRAVVGGVVTEAREVGQQVKLGFIFWVRDTRDGHFLWGTYYIREGEDYRTVLHFGKISSMSGLAGRMVEEILQASMKRRLFRCRVSS</sequence>
<dbReference type="Proteomes" id="UP000886043">
    <property type="component" value="Unassembled WGS sequence"/>
</dbReference>
<dbReference type="AlphaFoldDB" id="A0A7C3GEH2"/>
<evidence type="ECO:0000256" key="1">
    <source>
        <dbReference type="SAM" id="SignalP"/>
    </source>
</evidence>
<comment type="caution">
    <text evidence="2">The sequence shown here is derived from an EMBL/GenBank/DDBJ whole genome shotgun (WGS) entry which is preliminary data.</text>
</comment>
<dbReference type="EMBL" id="DRMH01000043">
    <property type="protein sequence ID" value="HFC97558.1"/>
    <property type="molecule type" value="Genomic_DNA"/>
</dbReference>
<organism evidence="2">
    <name type="scientific">Thermosulfurimonas dismutans</name>
    <dbReference type="NCBI Taxonomy" id="999894"/>
    <lineage>
        <taxon>Bacteria</taxon>
        <taxon>Pseudomonadati</taxon>
        <taxon>Thermodesulfobacteriota</taxon>
        <taxon>Thermodesulfobacteria</taxon>
        <taxon>Thermodesulfobacteriales</taxon>
        <taxon>Thermodesulfobacteriaceae</taxon>
        <taxon>Thermosulfurimonas</taxon>
    </lineage>
</organism>
<feature type="chain" id="PRO_5028407047" description="Penicillin-binding protein activator LpoB" evidence="1">
    <location>
        <begin position="22"/>
        <end position="193"/>
    </location>
</feature>
<reference evidence="2" key="1">
    <citation type="journal article" date="2020" name="mSystems">
        <title>Genome- and Community-Level Interaction Insights into Carbon Utilization and Element Cycling Functions of Hydrothermarchaeota in Hydrothermal Sediment.</title>
        <authorList>
            <person name="Zhou Z."/>
            <person name="Liu Y."/>
            <person name="Xu W."/>
            <person name="Pan J."/>
            <person name="Luo Z.H."/>
            <person name="Li M."/>
        </authorList>
    </citation>
    <scope>NUCLEOTIDE SEQUENCE [LARGE SCALE GENOMIC DNA]</scope>
    <source>
        <strain evidence="2">HyVt-483</strain>
    </source>
</reference>
<name>A0A7C3GEH2_9BACT</name>
<proteinExistence type="predicted"/>
<evidence type="ECO:0008006" key="3">
    <source>
        <dbReference type="Google" id="ProtNLM"/>
    </source>
</evidence>
<protein>
    <recommendedName>
        <fullName evidence="3">Penicillin-binding protein activator LpoB</fullName>
    </recommendedName>
</protein>
<keyword evidence="1" id="KW-0732">Signal</keyword>
<feature type="signal peptide" evidence="1">
    <location>
        <begin position="1"/>
        <end position="21"/>
    </location>
</feature>
<dbReference type="Gene3D" id="3.40.50.10610">
    <property type="entry name" value="ABC-type transport auxiliary lipoprotein component"/>
    <property type="match status" value="1"/>
</dbReference>
<gene>
    <name evidence="2" type="ORF">ENJ40_03735</name>
</gene>